<evidence type="ECO:0000313" key="1">
    <source>
        <dbReference type="EMBL" id="QOX63909.1"/>
    </source>
</evidence>
<evidence type="ECO:0000313" key="2">
    <source>
        <dbReference type="Proteomes" id="UP000594014"/>
    </source>
</evidence>
<keyword evidence="2" id="KW-1185">Reference proteome</keyword>
<accession>A0ACD1AC19</accession>
<sequence length="320" mass="36067">MVNSEFDFIVVDFETANNNLDSACSIGIVTVKGIHIVDKLHYFIKPPGGQFRESNTKIHGITFKDVESADTFLELWEKIRHYLEGGIVVAHNAQFDMSVLKNCLDTYNLTCSDFIYIDSISISSLALEEHVGSGLKDRATYFNIPLDNHHNALEDAYVATKLVTETMVRLNTPSIVWLALLNNLPAKQFCNLNATKSFIKKNSKYEKYNHIKISEFCCSQTEFDSNHPLYLKNCVLTGELQTMVRSIAIQKIVDVGGVVKSSVSNKTDFLIVGIQDKSVVGEDGRSSKEEKAYQMIMNGSNIRILNEEDFLKLFMLEQVI</sequence>
<protein>
    <submittedName>
        <fullName evidence="1">Exonuclease</fullName>
    </submittedName>
</protein>
<keyword evidence="1" id="KW-0540">Nuclease</keyword>
<organism evidence="1 2">
    <name type="scientific">Anoxybacterium hadale</name>
    <dbReference type="NCBI Taxonomy" id="3408580"/>
    <lineage>
        <taxon>Bacteria</taxon>
        <taxon>Bacillati</taxon>
        <taxon>Bacillota</taxon>
        <taxon>Clostridia</taxon>
        <taxon>Peptostreptococcales</taxon>
        <taxon>Anaerovoracaceae</taxon>
        <taxon>Anoxybacterium</taxon>
    </lineage>
</organism>
<dbReference type="EMBL" id="CP042469">
    <property type="protein sequence ID" value="QOX63909.1"/>
    <property type="molecule type" value="Genomic_DNA"/>
</dbReference>
<proteinExistence type="predicted"/>
<keyword evidence="1" id="KW-0269">Exonuclease</keyword>
<dbReference type="Proteomes" id="UP000594014">
    <property type="component" value="Chromosome"/>
</dbReference>
<keyword evidence="1" id="KW-0378">Hydrolase</keyword>
<reference evidence="1" key="1">
    <citation type="submission" date="2019-08" db="EMBL/GenBank/DDBJ databases">
        <title>Genome sequence of Clostridiales bacterium MT110.</title>
        <authorList>
            <person name="Cao J."/>
        </authorList>
    </citation>
    <scope>NUCLEOTIDE SEQUENCE</scope>
    <source>
        <strain evidence="1">MT110</strain>
    </source>
</reference>
<name>A0ACD1AC19_9FIRM</name>
<gene>
    <name evidence="1" type="ORF">FRZ06_11490</name>
</gene>